<keyword evidence="3" id="KW-0456">Lyase</keyword>
<dbReference type="OMA" id="LSWGHIT"/>
<name>Q55CE1_DICDI</name>
<dbReference type="PhylomeDB" id="Q55CE1"/>
<dbReference type="KEGG" id="ddi:DDB_G0270726"/>
<dbReference type="InterPro" id="IPR015424">
    <property type="entry name" value="PyrdxlP-dep_Trfase"/>
</dbReference>
<reference evidence="5 6" key="1">
    <citation type="journal article" date="2005" name="Nature">
        <title>The genome of the social amoeba Dictyostelium discoideum.</title>
        <authorList>
            <consortium name="The Dictyostelium discoideum Sequencing Consortium"/>
            <person name="Eichinger L."/>
            <person name="Pachebat J.A."/>
            <person name="Glockner G."/>
            <person name="Rajandream M.A."/>
            <person name="Sucgang R."/>
            <person name="Berriman M."/>
            <person name="Song J."/>
            <person name="Olsen R."/>
            <person name="Szafranski K."/>
            <person name="Xu Q."/>
            <person name="Tunggal B."/>
            <person name="Kummerfeld S."/>
            <person name="Madera M."/>
            <person name="Konfortov B.A."/>
            <person name="Rivero F."/>
            <person name="Bankier A.T."/>
            <person name="Lehmann R."/>
            <person name="Hamlin N."/>
            <person name="Davies R."/>
            <person name="Gaudet P."/>
            <person name="Fey P."/>
            <person name="Pilcher K."/>
            <person name="Chen G."/>
            <person name="Saunders D."/>
            <person name="Sodergren E."/>
            <person name="Davis P."/>
            <person name="Kerhornou A."/>
            <person name="Nie X."/>
            <person name="Hall N."/>
            <person name="Anjard C."/>
            <person name="Hemphill L."/>
            <person name="Bason N."/>
            <person name="Farbrother P."/>
            <person name="Desany B."/>
            <person name="Just E."/>
            <person name="Morio T."/>
            <person name="Rost R."/>
            <person name="Churcher C."/>
            <person name="Cooper J."/>
            <person name="Haydock S."/>
            <person name="van Driessche N."/>
            <person name="Cronin A."/>
            <person name="Goodhead I."/>
            <person name="Muzny D."/>
            <person name="Mourier T."/>
            <person name="Pain A."/>
            <person name="Lu M."/>
            <person name="Harper D."/>
            <person name="Lindsay R."/>
            <person name="Hauser H."/>
            <person name="James K."/>
            <person name="Quiles M."/>
            <person name="Madan Babu M."/>
            <person name="Saito T."/>
            <person name="Buchrieser C."/>
            <person name="Wardroper A."/>
            <person name="Felder M."/>
            <person name="Thangavelu M."/>
            <person name="Johnson D."/>
            <person name="Knights A."/>
            <person name="Loulseged H."/>
            <person name="Mungall K."/>
            <person name="Oliver K."/>
            <person name="Price C."/>
            <person name="Quail M.A."/>
            <person name="Urushihara H."/>
            <person name="Hernandez J."/>
            <person name="Rabbinowitsch E."/>
            <person name="Steffen D."/>
            <person name="Sanders M."/>
            <person name="Ma J."/>
            <person name="Kohara Y."/>
            <person name="Sharp S."/>
            <person name="Simmonds M."/>
            <person name="Spiegler S."/>
            <person name="Tivey A."/>
            <person name="Sugano S."/>
            <person name="White B."/>
            <person name="Walker D."/>
            <person name="Woodward J."/>
            <person name="Winckler T."/>
            <person name="Tanaka Y."/>
            <person name="Shaulsky G."/>
            <person name="Schleicher M."/>
            <person name="Weinstock G."/>
            <person name="Rosenthal A."/>
            <person name="Cox E.C."/>
            <person name="Chisholm R.L."/>
            <person name="Gibbs R."/>
            <person name="Loomis W.F."/>
            <person name="Platzer M."/>
            <person name="Kay R.R."/>
            <person name="Williams J."/>
            <person name="Dear P.H."/>
            <person name="Noegel A.A."/>
            <person name="Barrell B."/>
            <person name="Kuspa A."/>
        </authorList>
    </citation>
    <scope>NUCLEOTIDE SEQUENCE [LARGE SCALE GENOMIC DNA]</scope>
    <source>
        <strain evidence="5 6">AX4</strain>
    </source>
</reference>
<comment type="caution">
    <text evidence="5">The sequence shown here is derived from an EMBL/GenBank/DDBJ whole genome shotgun (WGS) entry which is preliminary data.</text>
</comment>
<dbReference type="dictyBase" id="DDB_G0270726">
    <property type="gene designation" value="uduC"/>
</dbReference>
<dbReference type="InterPro" id="IPR015421">
    <property type="entry name" value="PyrdxlP-dep_Trfase_major"/>
</dbReference>
<protein>
    <submittedName>
        <fullName evidence="5">Pyridoxal phosphate-dependent decarboxylase family protein</fullName>
    </submittedName>
</protein>
<feature type="modified residue" description="N6-(pyridoxal phosphate)lysine" evidence="4">
    <location>
        <position position="476"/>
    </location>
</feature>
<evidence type="ECO:0000313" key="6">
    <source>
        <dbReference type="Proteomes" id="UP000002195"/>
    </source>
</evidence>
<dbReference type="SMR" id="Q55CE1"/>
<comment type="cofactor">
    <cofactor evidence="1 4">
        <name>pyridoxal 5'-phosphate</name>
        <dbReference type="ChEBI" id="CHEBI:597326"/>
    </cofactor>
</comment>
<keyword evidence="6" id="KW-1185">Reference proteome</keyword>
<proteinExistence type="predicted"/>
<dbReference type="InterPro" id="IPR050477">
    <property type="entry name" value="GrpII_AminoAcid_Decarb"/>
</dbReference>
<evidence type="ECO:0000256" key="3">
    <source>
        <dbReference type="ARBA" id="ARBA00023239"/>
    </source>
</evidence>
<dbReference type="PaxDb" id="44689-DDB0238162"/>
<dbReference type="PANTHER" id="PTHR42735:SF14">
    <property type="entry name" value="PYRIDOXAL PHOSPHATE-DEPENDENT DECARBOXYLASE FAMILY PROTEIN"/>
    <property type="match status" value="1"/>
</dbReference>
<dbReference type="Pfam" id="PF00282">
    <property type="entry name" value="Pyridoxal_deC"/>
    <property type="match status" value="1"/>
</dbReference>
<organism evidence="5 6">
    <name type="scientific">Dictyostelium discoideum</name>
    <name type="common">Social amoeba</name>
    <dbReference type="NCBI Taxonomy" id="44689"/>
    <lineage>
        <taxon>Eukaryota</taxon>
        <taxon>Amoebozoa</taxon>
        <taxon>Evosea</taxon>
        <taxon>Eumycetozoa</taxon>
        <taxon>Dictyostelia</taxon>
        <taxon>Dictyosteliales</taxon>
        <taxon>Dictyosteliaceae</taxon>
        <taxon>Dictyostelium</taxon>
    </lineage>
</organism>
<dbReference type="GO" id="GO:0019752">
    <property type="term" value="P:carboxylic acid metabolic process"/>
    <property type="evidence" value="ECO:0007669"/>
    <property type="project" value="InterPro"/>
</dbReference>
<dbReference type="AlphaFoldDB" id="Q55CE1"/>
<dbReference type="GeneID" id="8617506"/>
<dbReference type="InParanoid" id="Q55CE1"/>
<dbReference type="SUPFAM" id="SSF53383">
    <property type="entry name" value="PLP-dependent transferases"/>
    <property type="match status" value="1"/>
</dbReference>
<dbReference type="GO" id="GO:0030170">
    <property type="term" value="F:pyridoxal phosphate binding"/>
    <property type="evidence" value="ECO:0007669"/>
    <property type="project" value="InterPro"/>
</dbReference>
<accession>Q55CE1</accession>
<evidence type="ECO:0000313" key="5">
    <source>
        <dbReference type="EMBL" id="EAL72713.1"/>
    </source>
</evidence>
<dbReference type="Gene3D" id="3.40.640.10">
    <property type="entry name" value="Type I PLP-dependent aspartate aminotransferase-like (Major domain)"/>
    <property type="match status" value="1"/>
</dbReference>
<sequence length="759" mass="84893">MSFIDQIPKSFIPKLDDFRNKLKPLEGSVDYCPKAWFLGPKAENSELLMTLLKRAIDAHLQSRINFHKEDAPIFEDSYKKDPVYLNAAKDMTKKVDEVLNFLKHSLPYSSFRYQGHMTSDVTIAGVIGATATILYNPNNVTVQASPVTTFIEMAVSNDLARMVGWEFPEKIPKFNNRHEKKLFEDKNIIPCFHLTCGGTVSNIEAFWASYWTKFIPLALKSALINEPELAGAKDIPVTLANGTVKKLIEVTSWEGSNINTDETVKLPYDVAEILNLEEAKVIFLLKKYHPSVIGNRKFFNDHNLKDPLMFASGAAHYSIPKAAALLGLGSGALISLPVDNHARVDLTDLKKRLDDCVANQIPVIHCVAVNGTTEESAVDDFEGMVLLRSDMNKKGLAFNLVADCAWGGYFSSIIKDDYQLENPKNDILYPTRTKQAPVPYSNDLNDTDSELFASKHFARQLRALKQFDTITIDPHKAGYIHYESASIGYRNKRFRDILVYTATYIGGSNVPSVGIYGIQGSKAGANAVAAYLSHSIMRTSKSGYGMILKRCLLSTRLFYLRLLWLCGDNDQFKVVGVPIEPSKETLDNLKSRLYDANGQMKSVDTICQDQQLVVDLAEVGPDQNIVCFGINFKDANGKWNTDYNKYCDVNNQIYERFDYKKEVGMAQFDLIFSNTAFNDQYGQVFQQSLAQRFGLTTNVPAFGSNKFQLPVLRSTVMDVFANETTKGSFFDVTMPLFKSECAKIVAAFVNASKASKPTL</sequence>
<evidence type="ECO:0000256" key="1">
    <source>
        <dbReference type="ARBA" id="ARBA00001933"/>
    </source>
</evidence>
<dbReference type="STRING" id="44689.Q55CE1"/>
<dbReference type="InterPro" id="IPR002129">
    <property type="entry name" value="PyrdxlP-dep_de-COase"/>
</dbReference>
<dbReference type="EMBL" id="AAFI02000005">
    <property type="protein sequence ID" value="EAL72713.1"/>
    <property type="molecule type" value="Genomic_DNA"/>
</dbReference>
<dbReference type="HOGENOM" id="CLU_005446_1_0_1"/>
<dbReference type="PANTHER" id="PTHR42735">
    <property type="match status" value="1"/>
</dbReference>
<dbReference type="eggNOG" id="KOG1383">
    <property type="taxonomic scope" value="Eukaryota"/>
</dbReference>
<dbReference type="RefSeq" id="XP_646540.1">
    <property type="nucleotide sequence ID" value="XM_641448.1"/>
</dbReference>
<dbReference type="VEuPathDB" id="AmoebaDB:DDB_G0270726"/>
<dbReference type="GO" id="GO:0016830">
    <property type="term" value="F:carbon-carbon lyase activity"/>
    <property type="evidence" value="ECO:0007669"/>
    <property type="project" value="InterPro"/>
</dbReference>
<evidence type="ECO:0000256" key="2">
    <source>
        <dbReference type="ARBA" id="ARBA00022898"/>
    </source>
</evidence>
<keyword evidence="2 4" id="KW-0663">Pyridoxal phosphate</keyword>
<gene>
    <name evidence="5" type="ORF">DDB_G0270726</name>
</gene>
<evidence type="ECO:0000256" key="4">
    <source>
        <dbReference type="PIRSR" id="PIRSR602129-50"/>
    </source>
</evidence>
<dbReference type="Proteomes" id="UP000002195">
    <property type="component" value="Unassembled WGS sequence"/>
</dbReference>